<dbReference type="EMBL" id="KV722494">
    <property type="protein sequence ID" value="OCH87199.1"/>
    <property type="molecule type" value="Genomic_DNA"/>
</dbReference>
<proteinExistence type="predicted"/>
<gene>
    <name evidence="2" type="ORF">OBBRIDRAFT_850917</name>
</gene>
<reference evidence="2 3" key="1">
    <citation type="submission" date="2016-07" db="EMBL/GenBank/DDBJ databases">
        <title>Draft genome of the white-rot fungus Obba rivulosa 3A-2.</title>
        <authorList>
            <consortium name="DOE Joint Genome Institute"/>
            <person name="Miettinen O."/>
            <person name="Riley R."/>
            <person name="Acob R."/>
            <person name="Barry K."/>
            <person name="Cullen D."/>
            <person name="De Vries R."/>
            <person name="Hainaut M."/>
            <person name="Hatakka A."/>
            <person name="Henrissat B."/>
            <person name="Hilden K."/>
            <person name="Kuo R."/>
            <person name="Labutti K."/>
            <person name="Lipzen A."/>
            <person name="Makela M.R."/>
            <person name="Sandor L."/>
            <person name="Spatafora J.W."/>
            <person name="Grigoriev I.V."/>
            <person name="Hibbett D.S."/>
        </authorList>
    </citation>
    <scope>NUCLEOTIDE SEQUENCE [LARGE SCALE GENOMIC DNA]</scope>
    <source>
        <strain evidence="2 3">3A-2</strain>
    </source>
</reference>
<dbReference type="AlphaFoldDB" id="A0A8E2APV9"/>
<evidence type="ECO:0000313" key="2">
    <source>
        <dbReference type="EMBL" id="OCH87199.1"/>
    </source>
</evidence>
<dbReference type="Proteomes" id="UP000250043">
    <property type="component" value="Unassembled WGS sequence"/>
</dbReference>
<sequence length="214" mass="23683">MRVPYQPAASQSQLPCVESSSRHESPTHLARTDTAGFIYMASTQMPGEMTLGTALLPDAQMLGLATQVVTLVLCWAFDELKCHPADCQCSGLADTSPRCRCIWRFAGFVRLGSSYPRYTPQSRRLRDDGQLPTCAYDSDTDDDSEFSYMSLSQRSRSQSFASVRSWSSVEISSVASLAMRSVSVKKISETTPKCYVKDPRSSVSSWPIECTIFV</sequence>
<organism evidence="2 3">
    <name type="scientific">Obba rivulosa</name>
    <dbReference type="NCBI Taxonomy" id="1052685"/>
    <lineage>
        <taxon>Eukaryota</taxon>
        <taxon>Fungi</taxon>
        <taxon>Dikarya</taxon>
        <taxon>Basidiomycota</taxon>
        <taxon>Agaricomycotina</taxon>
        <taxon>Agaricomycetes</taxon>
        <taxon>Polyporales</taxon>
        <taxon>Gelatoporiaceae</taxon>
        <taxon>Obba</taxon>
    </lineage>
</organism>
<keyword evidence="3" id="KW-1185">Reference proteome</keyword>
<evidence type="ECO:0000313" key="3">
    <source>
        <dbReference type="Proteomes" id="UP000250043"/>
    </source>
</evidence>
<feature type="region of interest" description="Disordered" evidence="1">
    <location>
        <begin position="1"/>
        <end position="28"/>
    </location>
</feature>
<accession>A0A8E2APV9</accession>
<name>A0A8E2APV9_9APHY</name>
<dbReference type="Gene3D" id="3.40.630.30">
    <property type="match status" value="1"/>
</dbReference>
<dbReference type="OrthoDB" id="64477at2759"/>
<evidence type="ECO:0000256" key="1">
    <source>
        <dbReference type="SAM" id="MobiDB-lite"/>
    </source>
</evidence>
<protein>
    <submittedName>
        <fullName evidence="2">Uncharacterized protein</fullName>
    </submittedName>
</protein>